<dbReference type="Pfam" id="PF13561">
    <property type="entry name" value="adh_short_C2"/>
    <property type="match status" value="1"/>
</dbReference>
<proteinExistence type="inferred from homology"/>
<evidence type="ECO:0000256" key="3">
    <source>
        <dbReference type="ARBA" id="ARBA00023002"/>
    </source>
</evidence>
<dbReference type="EMBL" id="CASHTH010004532">
    <property type="protein sequence ID" value="CAI8058592.1"/>
    <property type="molecule type" value="Genomic_DNA"/>
</dbReference>
<dbReference type="SUPFAM" id="SSF51735">
    <property type="entry name" value="NAD(P)-binding Rossmann-fold domains"/>
    <property type="match status" value="1"/>
</dbReference>
<organism evidence="5 6">
    <name type="scientific">Geodia barretti</name>
    <name type="common">Barrett's horny sponge</name>
    <dbReference type="NCBI Taxonomy" id="519541"/>
    <lineage>
        <taxon>Eukaryota</taxon>
        <taxon>Metazoa</taxon>
        <taxon>Porifera</taxon>
        <taxon>Demospongiae</taxon>
        <taxon>Heteroscleromorpha</taxon>
        <taxon>Tetractinellida</taxon>
        <taxon>Astrophorina</taxon>
        <taxon>Geodiidae</taxon>
        <taxon>Geodia</taxon>
    </lineage>
</organism>
<dbReference type="Gene3D" id="3.40.50.720">
    <property type="entry name" value="NAD(P)-binding Rossmann-like Domain"/>
    <property type="match status" value="1"/>
</dbReference>
<gene>
    <name evidence="5" type="ORF">GBAR_LOCUS31862</name>
</gene>
<dbReference type="Proteomes" id="UP001174909">
    <property type="component" value="Unassembled WGS sequence"/>
</dbReference>
<dbReference type="EC" id="1.1.1.100" evidence="2"/>
<dbReference type="GO" id="GO:0004316">
    <property type="term" value="F:3-oxoacyl-[acyl-carrier-protein] reductase (NADPH) activity"/>
    <property type="evidence" value="ECO:0007669"/>
    <property type="project" value="UniProtKB-EC"/>
</dbReference>
<dbReference type="AlphaFoldDB" id="A0AA35U313"/>
<keyword evidence="3" id="KW-0560">Oxidoreductase</keyword>
<dbReference type="PANTHER" id="PTHR42879">
    <property type="entry name" value="3-OXOACYL-(ACYL-CARRIER-PROTEIN) REDUCTASE"/>
    <property type="match status" value="1"/>
</dbReference>
<dbReference type="PRINTS" id="PR00081">
    <property type="entry name" value="GDHRDH"/>
</dbReference>
<dbReference type="PANTHER" id="PTHR42879:SF2">
    <property type="entry name" value="3-OXOACYL-[ACYL-CARRIER-PROTEIN] REDUCTASE FABG"/>
    <property type="match status" value="1"/>
</dbReference>
<evidence type="ECO:0000313" key="5">
    <source>
        <dbReference type="EMBL" id="CAI8058592.1"/>
    </source>
</evidence>
<dbReference type="InterPro" id="IPR036291">
    <property type="entry name" value="NAD(P)-bd_dom_sf"/>
</dbReference>
<evidence type="ECO:0000256" key="1">
    <source>
        <dbReference type="ARBA" id="ARBA00006484"/>
    </source>
</evidence>
<dbReference type="FunFam" id="3.40.50.720:FF:000173">
    <property type="entry name" value="3-oxoacyl-[acyl-carrier protein] reductase"/>
    <property type="match status" value="1"/>
</dbReference>
<name>A0AA35U313_GEOBA</name>
<dbReference type="InterPro" id="IPR050259">
    <property type="entry name" value="SDR"/>
</dbReference>
<dbReference type="PRINTS" id="PR00080">
    <property type="entry name" value="SDRFAMILY"/>
</dbReference>
<accession>A0AA35U313</accession>
<comment type="caution">
    <text evidence="5">The sequence shown here is derived from an EMBL/GenBank/DDBJ whole genome shotgun (WGS) entry which is preliminary data.</text>
</comment>
<evidence type="ECO:0000313" key="6">
    <source>
        <dbReference type="Proteomes" id="UP001174909"/>
    </source>
</evidence>
<evidence type="ECO:0000256" key="2">
    <source>
        <dbReference type="ARBA" id="ARBA00012948"/>
    </source>
</evidence>
<reference evidence="5" key="1">
    <citation type="submission" date="2023-03" db="EMBL/GenBank/DDBJ databases">
        <authorList>
            <person name="Steffen K."/>
            <person name="Cardenas P."/>
        </authorList>
    </citation>
    <scope>NUCLEOTIDE SEQUENCE</scope>
</reference>
<comment type="catalytic activity">
    <reaction evidence="4">
        <text>a (3R)-hydroxyacyl-[ACP] + NADP(+) = a 3-oxoacyl-[ACP] + NADPH + H(+)</text>
        <dbReference type="Rhea" id="RHEA:17397"/>
        <dbReference type="Rhea" id="RHEA-COMP:9916"/>
        <dbReference type="Rhea" id="RHEA-COMP:9945"/>
        <dbReference type="ChEBI" id="CHEBI:15378"/>
        <dbReference type="ChEBI" id="CHEBI:57783"/>
        <dbReference type="ChEBI" id="CHEBI:58349"/>
        <dbReference type="ChEBI" id="CHEBI:78776"/>
        <dbReference type="ChEBI" id="CHEBI:78827"/>
        <dbReference type="EC" id="1.1.1.100"/>
    </reaction>
</comment>
<sequence length="249" mass="26395">MQLEGKTALVTGSGRNIGRSIVLALAREGADVVVNARSNREDVESVAAEVRELGRQALPILADVGNREELEQLLDQTLSEFGHLDIVINNASVRPHKPFTEMSYDDWRGVLATDLDSAFITSRAAVPGMLERGWGRIINLGGLQAHQGRHGGAHISASKVGLVGFTRALSTELGPNGIRVNCVVPGMIDTSRDGGNAPRTGNRLADIPAGRMGSTDDIANLCLFLCTDAGDYISGQTIHVNGGERTFGG</sequence>
<dbReference type="NCBIfam" id="NF009466">
    <property type="entry name" value="PRK12826.1-2"/>
    <property type="match status" value="1"/>
</dbReference>
<evidence type="ECO:0000256" key="4">
    <source>
        <dbReference type="ARBA" id="ARBA00048508"/>
    </source>
</evidence>
<keyword evidence="6" id="KW-1185">Reference proteome</keyword>
<comment type="similarity">
    <text evidence="1">Belongs to the short-chain dehydrogenases/reductases (SDR) family.</text>
</comment>
<protein>
    <recommendedName>
        <fullName evidence="2">3-oxoacyl-[acyl-carrier-protein] reductase</fullName>
        <ecNumber evidence="2">1.1.1.100</ecNumber>
    </recommendedName>
</protein>
<dbReference type="InterPro" id="IPR002347">
    <property type="entry name" value="SDR_fam"/>
</dbReference>